<dbReference type="RefSeq" id="WP_089302085.1">
    <property type="nucleotide sequence ID" value="NZ_FZNW01000013.1"/>
</dbReference>
<dbReference type="AlphaFoldDB" id="A0A238Y6Q6"/>
<keyword evidence="2" id="KW-0812">Transmembrane</keyword>
<keyword evidence="2" id="KW-0472">Membrane</keyword>
<keyword evidence="2" id="KW-1133">Transmembrane helix</keyword>
<dbReference type="EMBL" id="FZNW01000013">
    <property type="protein sequence ID" value="SNR66333.1"/>
    <property type="molecule type" value="Genomic_DNA"/>
</dbReference>
<feature type="region of interest" description="Disordered" evidence="1">
    <location>
        <begin position="134"/>
        <end position="207"/>
    </location>
</feature>
<feature type="transmembrane region" description="Helical" evidence="2">
    <location>
        <begin position="14"/>
        <end position="35"/>
    </location>
</feature>
<dbReference type="Pfam" id="PF10935">
    <property type="entry name" value="DUF2637"/>
    <property type="match status" value="1"/>
</dbReference>
<reference evidence="3 4" key="1">
    <citation type="submission" date="2017-06" db="EMBL/GenBank/DDBJ databases">
        <authorList>
            <person name="Kim H.J."/>
            <person name="Triplett B.A."/>
        </authorList>
    </citation>
    <scope>NUCLEOTIDE SEQUENCE [LARGE SCALE GENOMIC DNA]</scope>
    <source>
        <strain evidence="3 4">DSM 45207</strain>
    </source>
</reference>
<dbReference type="InterPro" id="IPR021235">
    <property type="entry name" value="DUF2637"/>
</dbReference>
<protein>
    <recommendedName>
        <fullName evidence="5">DUF2637 domain-containing protein</fullName>
    </recommendedName>
</protein>
<evidence type="ECO:0000313" key="4">
    <source>
        <dbReference type="Proteomes" id="UP000198348"/>
    </source>
</evidence>
<feature type="transmembrane region" description="Helical" evidence="2">
    <location>
        <begin position="80"/>
        <end position="100"/>
    </location>
</feature>
<dbReference type="Proteomes" id="UP000198348">
    <property type="component" value="Unassembled WGS sequence"/>
</dbReference>
<evidence type="ECO:0008006" key="5">
    <source>
        <dbReference type="Google" id="ProtNLM"/>
    </source>
</evidence>
<evidence type="ECO:0000313" key="3">
    <source>
        <dbReference type="EMBL" id="SNR66333.1"/>
    </source>
</evidence>
<organism evidence="3 4">
    <name type="scientific">Haloechinothrix alba</name>
    <dbReference type="NCBI Taxonomy" id="664784"/>
    <lineage>
        <taxon>Bacteria</taxon>
        <taxon>Bacillati</taxon>
        <taxon>Actinomycetota</taxon>
        <taxon>Actinomycetes</taxon>
        <taxon>Pseudonocardiales</taxon>
        <taxon>Pseudonocardiaceae</taxon>
        <taxon>Haloechinothrix</taxon>
    </lineage>
</organism>
<evidence type="ECO:0000256" key="1">
    <source>
        <dbReference type="SAM" id="MobiDB-lite"/>
    </source>
</evidence>
<sequence>MITLPVTSSPRIDWSLHLQCTCTLLVTLAAAYVSYQHGREFALRFGADEATAVFWPLVVGRPGGHGHDRTVRGHRAAGRWTAWLSFIVGIGLSLCANIASAPELNAPAIAVAACPPPALLLSVDLLTHALQRHRDDATAEADESAPVPTSSTPWDEIDPPAEPINTVDGPASRTAMNKTPDHGGESSDSSLDEQYGISDPCARKQPR</sequence>
<name>A0A238Y6Q6_9PSEU</name>
<accession>A0A238Y6Q6</accession>
<gene>
    <name evidence="3" type="ORF">SAMN06265360_113144</name>
</gene>
<proteinExistence type="predicted"/>
<keyword evidence="4" id="KW-1185">Reference proteome</keyword>
<evidence type="ECO:0000256" key="2">
    <source>
        <dbReference type="SAM" id="Phobius"/>
    </source>
</evidence>